<protein>
    <submittedName>
        <fullName evidence="1">Uncharacterized protein</fullName>
    </submittedName>
</protein>
<dbReference type="EMBL" id="JAHRIN010059691">
    <property type="protein sequence ID" value="MEQ2212356.1"/>
    <property type="molecule type" value="Genomic_DNA"/>
</dbReference>
<comment type="caution">
    <text evidence="1">The sequence shown here is derived from an EMBL/GenBank/DDBJ whole genome shotgun (WGS) entry which is preliminary data.</text>
</comment>
<accession>A0ABV0RW18</accession>
<evidence type="ECO:0000313" key="2">
    <source>
        <dbReference type="Proteomes" id="UP001434883"/>
    </source>
</evidence>
<proteinExistence type="predicted"/>
<organism evidence="1 2">
    <name type="scientific">Xenoophorus captivus</name>
    <dbReference type="NCBI Taxonomy" id="1517983"/>
    <lineage>
        <taxon>Eukaryota</taxon>
        <taxon>Metazoa</taxon>
        <taxon>Chordata</taxon>
        <taxon>Craniata</taxon>
        <taxon>Vertebrata</taxon>
        <taxon>Euteleostomi</taxon>
        <taxon>Actinopterygii</taxon>
        <taxon>Neopterygii</taxon>
        <taxon>Teleostei</taxon>
        <taxon>Neoteleostei</taxon>
        <taxon>Acanthomorphata</taxon>
        <taxon>Ovalentaria</taxon>
        <taxon>Atherinomorphae</taxon>
        <taxon>Cyprinodontiformes</taxon>
        <taxon>Goodeidae</taxon>
        <taxon>Xenoophorus</taxon>
    </lineage>
</organism>
<gene>
    <name evidence="1" type="ORF">XENOCAPTIV_029683</name>
</gene>
<name>A0ABV0RW18_9TELE</name>
<dbReference type="Proteomes" id="UP001434883">
    <property type="component" value="Unassembled WGS sequence"/>
</dbReference>
<reference evidence="1 2" key="1">
    <citation type="submission" date="2021-06" db="EMBL/GenBank/DDBJ databases">
        <authorList>
            <person name="Palmer J.M."/>
        </authorList>
    </citation>
    <scope>NUCLEOTIDE SEQUENCE [LARGE SCALE GENOMIC DNA]</scope>
    <source>
        <strain evidence="1 2">XC_2019</strain>
        <tissue evidence="1">Muscle</tissue>
    </source>
</reference>
<sequence>MTLEKQLLPFKCFFFYLGRVISPISNNLKSINLQREQLFTSYLFKTVANVPRIGPPSRFTPSSDHAMLRKTATNIQDGNDPKHSNKSTIRCLKKKIIKVAQWSSQSPDNNLT</sequence>
<evidence type="ECO:0000313" key="1">
    <source>
        <dbReference type="EMBL" id="MEQ2212356.1"/>
    </source>
</evidence>
<keyword evidence="2" id="KW-1185">Reference proteome</keyword>